<protein>
    <submittedName>
        <fullName evidence="1">Uncharacterized protein</fullName>
    </submittedName>
</protein>
<evidence type="ECO:0000313" key="2">
    <source>
        <dbReference type="Proteomes" id="UP000308600"/>
    </source>
</evidence>
<keyword evidence="2" id="KW-1185">Reference proteome</keyword>
<dbReference type="Proteomes" id="UP000308600">
    <property type="component" value="Unassembled WGS sequence"/>
</dbReference>
<reference evidence="1 2" key="1">
    <citation type="journal article" date="2019" name="Nat. Ecol. Evol.">
        <title>Megaphylogeny resolves global patterns of mushroom evolution.</title>
        <authorList>
            <person name="Varga T."/>
            <person name="Krizsan K."/>
            <person name="Foldi C."/>
            <person name="Dima B."/>
            <person name="Sanchez-Garcia M."/>
            <person name="Sanchez-Ramirez S."/>
            <person name="Szollosi G.J."/>
            <person name="Szarkandi J.G."/>
            <person name="Papp V."/>
            <person name="Albert L."/>
            <person name="Andreopoulos W."/>
            <person name="Angelini C."/>
            <person name="Antonin V."/>
            <person name="Barry K.W."/>
            <person name="Bougher N.L."/>
            <person name="Buchanan P."/>
            <person name="Buyck B."/>
            <person name="Bense V."/>
            <person name="Catcheside P."/>
            <person name="Chovatia M."/>
            <person name="Cooper J."/>
            <person name="Damon W."/>
            <person name="Desjardin D."/>
            <person name="Finy P."/>
            <person name="Geml J."/>
            <person name="Haridas S."/>
            <person name="Hughes K."/>
            <person name="Justo A."/>
            <person name="Karasinski D."/>
            <person name="Kautmanova I."/>
            <person name="Kiss B."/>
            <person name="Kocsube S."/>
            <person name="Kotiranta H."/>
            <person name="LaButti K.M."/>
            <person name="Lechner B.E."/>
            <person name="Liimatainen K."/>
            <person name="Lipzen A."/>
            <person name="Lukacs Z."/>
            <person name="Mihaltcheva S."/>
            <person name="Morgado L.N."/>
            <person name="Niskanen T."/>
            <person name="Noordeloos M.E."/>
            <person name="Ohm R.A."/>
            <person name="Ortiz-Santana B."/>
            <person name="Ovrebo C."/>
            <person name="Racz N."/>
            <person name="Riley R."/>
            <person name="Savchenko A."/>
            <person name="Shiryaev A."/>
            <person name="Soop K."/>
            <person name="Spirin V."/>
            <person name="Szebenyi C."/>
            <person name="Tomsovsky M."/>
            <person name="Tulloss R.E."/>
            <person name="Uehling J."/>
            <person name="Grigoriev I.V."/>
            <person name="Vagvolgyi C."/>
            <person name="Papp T."/>
            <person name="Martin F.M."/>
            <person name="Miettinen O."/>
            <person name="Hibbett D.S."/>
            <person name="Nagy L.G."/>
        </authorList>
    </citation>
    <scope>NUCLEOTIDE SEQUENCE [LARGE SCALE GENOMIC DNA]</scope>
    <source>
        <strain evidence="1 2">NL-1719</strain>
    </source>
</reference>
<proteinExistence type="predicted"/>
<gene>
    <name evidence="1" type="ORF">BDN72DRAFT_833566</name>
</gene>
<name>A0ACD3B7F2_9AGAR</name>
<organism evidence="1 2">
    <name type="scientific">Pluteus cervinus</name>
    <dbReference type="NCBI Taxonomy" id="181527"/>
    <lineage>
        <taxon>Eukaryota</taxon>
        <taxon>Fungi</taxon>
        <taxon>Dikarya</taxon>
        <taxon>Basidiomycota</taxon>
        <taxon>Agaricomycotina</taxon>
        <taxon>Agaricomycetes</taxon>
        <taxon>Agaricomycetidae</taxon>
        <taxon>Agaricales</taxon>
        <taxon>Pluteineae</taxon>
        <taxon>Pluteaceae</taxon>
        <taxon>Pluteus</taxon>
    </lineage>
</organism>
<accession>A0ACD3B7F2</accession>
<sequence length="163" mass="19117">MNLPIEVHDPALAAQPGDPLARYKNLPEGFKEGNHYWFYGWAVSDEDMKRCHEAMNVTNYPGPYSDWPFYAWTLRQISVRSGYEHISLVLGEPDKKSYEKAVTVSKGEKAVKVFALSCSKSNRLFWTRPTEKQLERLIKIFGEEPRWIMDFQTKREFCSDWMQ</sequence>
<evidence type="ECO:0000313" key="1">
    <source>
        <dbReference type="EMBL" id="TFK74243.1"/>
    </source>
</evidence>
<dbReference type="EMBL" id="ML208269">
    <property type="protein sequence ID" value="TFK74243.1"/>
    <property type="molecule type" value="Genomic_DNA"/>
</dbReference>